<comment type="caution">
    <text evidence="2">The sequence shown here is derived from an EMBL/GenBank/DDBJ whole genome shotgun (WGS) entry which is preliminary data.</text>
</comment>
<name>A0A921FNV6_9MICC</name>
<feature type="chain" id="PRO_5037357191" description="ABC transporter substrate-binding protein" evidence="1">
    <location>
        <begin position="27"/>
        <end position="313"/>
    </location>
</feature>
<reference evidence="2" key="1">
    <citation type="journal article" date="2021" name="PeerJ">
        <title>Extensive microbial diversity within the chicken gut microbiome revealed by metagenomics and culture.</title>
        <authorList>
            <person name="Gilroy R."/>
            <person name="Ravi A."/>
            <person name="Getino M."/>
            <person name="Pursley I."/>
            <person name="Horton D.L."/>
            <person name="Alikhan N.F."/>
            <person name="Baker D."/>
            <person name="Gharbi K."/>
            <person name="Hall N."/>
            <person name="Watson M."/>
            <person name="Adriaenssens E.M."/>
            <person name="Foster-Nyarko E."/>
            <person name="Jarju S."/>
            <person name="Secka A."/>
            <person name="Antonio M."/>
            <person name="Oren A."/>
            <person name="Chaudhuri R.R."/>
            <person name="La Ragione R."/>
            <person name="Hildebrand F."/>
            <person name="Pallen M.J."/>
        </authorList>
    </citation>
    <scope>NUCLEOTIDE SEQUENCE</scope>
    <source>
        <strain evidence="2">ChiHjej13B12-14962</strain>
    </source>
</reference>
<dbReference type="PROSITE" id="PS51257">
    <property type="entry name" value="PROKAR_LIPOPROTEIN"/>
    <property type="match status" value="1"/>
</dbReference>
<evidence type="ECO:0008006" key="4">
    <source>
        <dbReference type="Google" id="ProtNLM"/>
    </source>
</evidence>
<protein>
    <recommendedName>
        <fullName evidence="4">ABC transporter substrate-binding protein</fullName>
    </recommendedName>
</protein>
<evidence type="ECO:0000313" key="2">
    <source>
        <dbReference type="EMBL" id="HJF14956.1"/>
    </source>
</evidence>
<dbReference type="Proteomes" id="UP000703315">
    <property type="component" value="Unassembled WGS sequence"/>
</dbReference>
<organism evidence="2 3">
    <name type="scientific">Enteractinococcus helveticum</name>
    <dbReference type="NCBI Taxonomy" id="1837282"/>
    <lineage>
        <taxon>Bacteria</taxon>
        <taxon>Bacillati</taxon>
        <taxon>Actinomycetota</taxon>
        <taxon>Actinomycetes</taxon>
        <taxon>Micrococcales</taxon>
        <taxon>Micrococcaceae</taxon>
    </lineage>
</organism>
<gene>
    <name evidence="2" type="ORF">K8V32_09180</name>
</gene>
<dbReference type="RefSeq" id="WP_303906162.1">
    <property type="nucleotide sequence ID" value="NZ_DYXC01000098.1"/>
</dbReference>
<proteinExistence type="predicted"/>
<evidence type="ECO:0000256" key="1">
    <source>
        <dbReference type="SAM" id="SignalP"/>
    </source>
</evidence>
<evidence type="ECO:0000313" key="3">
    <source>
        <dbReference type="Proteomes" id="UP000703315"/>
    </source>
</evidence>
<dbReference type="AlphaFoldDB" id="A0A921FNV6"/>
<reference evidence="2" key="2">
    <citation type="submission" date="2021-09" db="EMBL/GenBank/DDBJ databases">
        <authorList>
            <person name="Gilroy R."/>
        </authorList>
    </citation>
    <scope>NUCLEOTIDE SEQUENCE</scope>
    <source>
        <strain evidence="2">ChiHjej13B12-14962</strain>
    </source>
</reference>
<feature type="signal peptide" evidence="1">
    <location>
        <begin position="1"/>
        <end position="26"/>
    </location>
</feature>
<dbReference type="EMBL" id="DYXC01000098">
    <property type="protein sequence ID" value="HJF14956.1"/>
    <property type="molecule type" value="Genomic_DNA"/>
</dbReference>
<accession>A0A921FNV6</accession>
<keyword evidence="1" id="KW-0732">Signal</keyword>
<sequence>MRKPHSLRLAGLAAATLVVIGCSGQAAVETNQLTIITTSMALDEATSLAVAEYLQTHGVEVDVQQHNAPAQVFDALEAETPEDQTVVGIVSAPQDQQVEERSVEVPDNVELIAQAPAELGFVASTSSITAANFARTVVNAEDPEKPMADACAQQTWFHPQLPEESLRVISDALAEEGCEPRFETVETLDTETYGALIEQLIVKPDTVVMLRGLDPAISDQGLETLDVETQQWPNSNIVAVSGTEVDDALVDQITDVLDVLDSEAATTLLRGYYNAQTSVSDLQFEVDDAIRYWLAQSELSDPDTVINITGDNE</sequence>